<dbReference type="InterPro" id="IPR004332">
    <property type="entry name" value="Transposase_MuDR"/>
</dbReference>
<evidence type="ECO:0000256" key="2">
    <source>
        <dbReference type="ARBA" id="ARBA00022771"/>
    </source>
</evidence>
<evidence type="ECO:0000256" key="3">
    <source>
        <dbReference type="ARBA" id="ARBA00022833"/>
    </source>
</evidence>
<dbReference type="InterPro" id="IPR007527">
    <property type="entry name" value="Znf_SWIM"/>
</dbReference>
<evidence type="ECO:0000313" key="8">
    <source>
        <dbReference type="RefSeq" id="XP_015087608.2"/>
    </source>
</evidence>
<dbReference type="Pfam" id="PF04434">
    <property type="entry name" value="SWIM"/>
    <property type="match status" value="1"/>
</dbReference>
<protein>
    <submittedName>
        <fullName evidence="8">Uncharacterized protein LOC107030909</fullName>
    </submittedName>
</protein>
<dbReference type="InterPro" id="IPR006564">
    <property type="entry name" value="Znf_PMZ"/>
</dbReference>
<accession>A0ABM1HMB7</accession>
<sequence length="723" mass="83392">MRHSGIWVNELQYESYKIDGIVVGDSISFSNLKAAIAAELDIDVSRKEIEIRYIVEGNFCPMKLKNDMSVCKLYFELKQNEPGFSVYPLCIDTIEKKSGTVHNFDGTSGEITCVEGTTHDTQALAMVETSLFESHENAEVGVANVIINSDIVDVKTGQIYKDKATLVDVMTKYKIKNNFNCKVKRSDQQSYVLVCFSDKCGWTMKASCRKKSDIFIVRNFNSEHTCPMRERVLTKVQATVGFVSGVTAPKLVNYKRIYTPRDIIDDIREYYGVEISYQQAWRAKERALSMIRGKPSAGYRRMPRYIHMLKTVYPDSYIRMHKTEEDEFMYLFIALRPFIRGFKYCRPVVVVDGAHLSGAYKGTFVSASTLDGAGCIFPLAYGVVDTENDCSWTWFFEQFKHAFGDRKDMCVVSDRNESIMKSVRIVFPDVPHYACIWHLWKNVCGNFKRSRKAISDLFYSMAKAYRKEDFDKLMAKVDRIDHRVKEYLEYAGYEKWSRVHATVNRGRMMTSNIAECINGCLVEARQLTILEFLEEVRILFGSWHCKNREVASYTKDTLGRKFEELLIINAAKSSKMEVVPSSEFIFSVYENGRRYIVCLERKVCCCGRFQLDEIPCSHTIAVLKKKNVTDMNPYCSDYYKPDALAKTYEIPMVPMPDKEDWSDPKHVVAETVYPPRYRRSSGRPRKRRRKNANETISVNTNCCGQCGQEGHNKRTCTFYPKEK</sequence>
<proteinExistence type="predicted"/>
<dbReference type="GeneID" id="107030909"/>
<dbReference type="SMART" id="SM00575">
    <property type="entry name" value="ZnF_PMZ"/>
    <property type="match status" value="1"/>
</dbReference>
<keyword evidence="2 4" id="KW-0863">Zinc-finger</keyword>
<dbReference type="PANTHER" id="PTHR31973:SF113">
    <property type="entry name" value="PROTEIN FAR1-RELATED SEQUENCE 5-LIKE"/>
    <property type="match status" value="1"/>
</dbReference>
<evidence type="ECO:0000256" key="4">
    <source>
        <dbReference type="PROSITE-ProRule" id="PRU00047"/>
    </source>
</evidence>
<dbReference type="InterPro" id="IPR001878">
    <property type="entry name" value="Znf_CCHC"/>
</dbReference>
<dbReference type="RefSeq" id="XP_015087608.2">
    <property type="nucleotide sequence ID" value="XM_015232122.2"/>
</dbReference>
<reference evidence="7" key="1">
    <citation type="journal article" date="2014" name="Nat. Genet.">
        <title>The genome of the stress-tolerant wild tomato species Solanum pennellii.</title>
        <authorList>
            <person name="Bolger A."/>
            <person name="Scossa F."/>
            <person name="Bolger M.E."/>
            <person name="Lanz C."/>
            <person name="Maumus F."/>
            <person name="Tohge T."/>
            <person name="Quesneville H."/>
            <person name="Alseekh S."/>
            <person name="Sorensen I."/>
            <person name="Lichtenstein G."/>
            <person name="Fich E.A."/>
            <person name="Conte M."/>
            <person name="Keller H."/>
            <person name="Schneeberger K."/>
            <person name="Schwacke R."/>
            <person name="Ofner I."/>
            <person name="Vrebalov J."/>
            <person name="Xu Y."/>
            <person name="Osorio S."/>
            <person name="Aflitos S.A."/>
            <person name="Schijlen E."/>
            <person name="Jimenez-Gomez J.M."/>
            <person name="Ryngajllo M."/>
            <person name="Kimura S."/>
            <person name="Kumar R."/>
            <person name="Koenig D."/>
            <person name="Headland L.R."/>
            <person name="Maloof J.N."/>
            <person name="Sinha N."/>
            <person name="van Ham R.C."/>
            <person name="Lankhorst R.K."/>
            <person name="Mao L."/>
            <person name="Vogel A."/>
            <person name="Arsova B."/>
            <person name="Panstruga R."/>
            <person name="Fei Z."/>
            <person name="Rose J.K."/>
            <person name="Zamir D."/>
            <person name="Carrari F."/>
            <person name="Giovannoni J.J."/>
            <person name="Weigel D."/>
            <person name="Usadel B."/>
            <person name="Fernie A.R."/>
        </authorList>
    </citation>
    <scope>NUCLEOTIDE SEQUENCE [LARGE SCALE GENOMIC DNA]</scope>
    <source>
        <strain evidence="7">cv. LA0716</strain>
    </source>
</reference>
<dbReference type="Pfam" id="PF03108">
    <property type="entry name" value="DBD_Tnp_Mut"/>
    <property type="match status" value="1"/>
</dbReference>
<reference evidence="8" key="2">
    <citation type="submission" date="2025-08" db="UniProtKB">
        <authorList>
            <consortium name="RefSeq"/>
        </authorList>
    </citation>
    <scope>IDENTIFICATION</scope>
</reference>
<organism evidence="7 8">
    <name type="scientific">Solanum pennellii</name>
    <name type="common">Tomato</name>
    <name type="synonym">Lycopersicon pennellii</name>
    <dbReference type="NCBI Taxonomy" id="28526"/>
    <lineage>
        <taxon>Eukaryota</taxon>
        <taxon>Viridiplantae</taxon>
        <taxon>Streptophyta</taxon>
        <taxon>Embryophyta</taxon>
        <taxon>Tracheophyta</taxon>
        <taxon>Spermatophyta</taxon>
        <taxon>Magnoliopsida</taxon>
        <taxon>eudicotyledons</taxon>
        <taxon>Gunneridae</taxon>
        <taxon>Pentapetalae</taxon>
        <taxon>asterids</taxon>
        <taxon>lamiids</taxon>
        <taxon>Solanales</taxon>
        <taxon>Solanaceae</taxon>
        <taxon>Solanoideae</taxon>
        <taxon>Solaneae</taxon>
        <taxon>Solanum</taxon>
        <taxon>Solanum subgen. Lycopersicon</taxon>
    </lineage>
</organism>
<evidence type="ECO:0000256" key="1">
    <source>
        <dbReference type="ARBA" id="ARBA00022723"/>
    </source>
</evidence>
<dbReference type="Proteomes" id="UP000694930">
    <property type="component" value="Chromosome 9"/>
</dbReference>
<dbReference type="InterPro" id="IPR018289">
    <property type="entry name" value="MULE_transposase_dom"/>
</dbReference>
<keyword evidence="1" id="KW-0479">Metal-binding</keyword>
<dbReference type="PANTHER" id="PTHR31973">
    <property type="entry name" value="POLYPROTEIN, PUTATIVE-RELATED"/>
    <property type="match status" value="1"/>
</dbReference>
<feature type="domain" description="SWIM-type" evidence="6">
    <location>
        <begin position="595"/>
        <end position="627"/>
    </location>
</feature>
<dbReference type="PROSITE" id="PS50966">
    <property type="entry name" value="ZF_SWIM"/>
    <property type="match status" value="1"/>
</dbReference>
<evidence type="ECO:0000259" key="5">
    <source>
        <dbReference type="PROSITE" id="PS50158"/>
    </source>
</evidence>
<evidence type="ECO:0000259" key="6">
    <source>
        <dbReference type="PROSITE" id="PS50966"/>
    </source>
</evidence>
<dbReference type="PROSITE" id="PS50158">
    <property type="entry name" value="ZF_CCHC"/>
    <property type="match status" value="1"/>
</dbReference>
<evidence type="ECO:0000313" key="7">
    <source>
        <dbReference type="Proteomes" id="UP000694930"/>
    </source>
</evidence>
<keyword evidence="7" id="KW-1185">Reference proteome</keyword>
<dbReference type="Pfam" id="PF10551">
    <property type="entry name" value="MULE"/>
    <property type="match status" value="1"/>
</dbReference>
<feature type="domain" description="CCHC-type" evidence="5">
    <location>
        <begin position="703"/>
        <end position="716"/>
    </location>
</feature>
<keyword evidence="3" id="KW-0862">Zinc</keyword>
<gene>
    <name evidence="8" type="primary">LOC107030909</name>
</gene>
<name>A0ABM1HMB7_SOLPN</name>